<dbReference type="Proteomes" id="UP001390339">
    <property type="component" value="Unassembled WGS sequence"/>
</dbReference>
<protein>
    <submittedName>
        <fullName evidence="1">Uncharacterized protein</fullName>
    </submittedName>
</protein>
<keyword evidence="2" id="KW-1185">Reference proteome</keyword>
<organism evidence="1 2">
    <name type="scientific">Apiospora arundinis</name>
    <dbReference type="NCBI Taxonomy" id="335852"/>
    <lineage>
        <taxon>Eukaryota</taxon>
        <taxon>Fungi</taxon>
        <taxon>Dikarya</taxon>
        <taxon>Ascomycota</taxon>
        <taxon>Pezizomycotina</taxon>
        <taxon>Sordariomycetes</taxon>
        <taxon>Xylariomycetidae</taxon>
        <taxon>Amphisphaeriales</taxon>
        <taxon>Apiosporaceae</taxon>
        <taxon>Apiospora</taxon>
    </lineage>
</organism>
<dbReference type="EMBL" id="JAPCWZ010000003">
    <property type="protein sequence ID" value="KAK8872609.1"/>
    <property type="molecule type" value="Genomic_DNA"/>
</dbReference>
<sequence>MPNPKKLIRHGACLPKLWRHTLQYLSRLRPLERDHDQQHIVSCQKHIDNLNEVADHTSQPFDVATEHYLQREIGGKLTAILKVSILQTWPAEAAQRVVRL</sequence>
<accession>A0ABR2J4N1</accession>
<evidence type="ECO:0000313" key="1">
    <source>
        <dbReference type="EMBL" id="KAK8872609.1"/>
    </source>
</evidence>
<comment type="caution">
    <text evidence="1">The sequence shown here is derived from an EMBL/GenBank/DDBJ whole genome shotgun (WGS) entry which is preliminary data.</text>
</comment>
<proteinExistence type="predicted"/>
<gene>
    <name evidence="1" type="ORF">PGQ11_003123</name>
</gene>
<reference evidence="1 2" key="1">
    <citation type="journal article" date="2024" name="IMA Fungus">
        <title>Apiospora arundinis, a panoply of carbohydrate-active enzymes and secondary metabolites.</title>
        <authorList>
            <person name="Sorensen T."/>
            <person name="Petersen C."/>
            <person name="Muurmann A.T."/>
            <person name="Christiansen J.V."/>
            <person name="Brundto M.L."/>
            <person name="Overgaard C.K."/>
            <person name="Boysen A.T."/>
            <person name="Wollenberg R.D."/>
            <person name="Larsen T.O."/>
            <person name="Sorensen J.L."/>
            <person name="Nielsen K.L."/>
            <person name="Sondergaard T.E."/>
        </authorList>
    </citation>
    <scope>NUCLEOTIDE SEQUENCE [LARGE SCALE GENOMIC DNA]</scope>
    <source>
        <strain evidence="1 2">AAU 773</strain>
    </source>
</reference>
<evidence type="ECO:0000313" key="2">
    <source>
        <dbReference type="Proteomes" id="UP001390339"/>
    </source>
</evidence>
<name>A0ABR2J4N1_9PEZI</name>